<dbReference type="InterPro" id="IPR012175">
    <property type="entry name" value="Xanth_DH_ssu_bac"/>
</dbReference>
<dbReference type="CDD" id="cd00207">
    <property type="entry name" value="fer2"/>
    <property type="match status" value="1"/>
</dbReference>
<organism evidence="8 9">
    <name type="scientific">Devosia geojensis</name>
    <dbReference type="NCBI Taxonomy" id="443610"/>
    <lineage>
        <taxon>Bacteria</taxon>
        <taxon>Pseudomonadati</taxon>
        <taxon>Pseudomonadota</taxon>
        <taxon>Alphaproteobacteria</taxon>
        <taxon>Hyphomicrobiales</taxon>
        <taxon>Devosiaceae</taxon>
        <taxon>Devosia</taxon>
    </lineage>
</organism>
<dbReference type="Gene3D" id="3.30.43.10">
    <property type="entry name" value="Uridine Diphospho-n-acetylenolpyruvylglucosamine Reductase, domain 2"/>
    <property type="match status" value="1"/>
</dbReference>
<comment type="caution">
    <text evidence="8">The sequence shown here is derived from an EMBL/GenBank/DDBJ whole genome shotgun (WGS) entry which is preliminary data.</text>
</comment>
<dbReference type="GO" id="GO:0004854">
    <property type="term" value="F:xanthine dehydrogenase activity"/>
    <property type="evidence" value="ECO:0007669"/>
    <property type="project" value="InterPro"/>
</dbReference>
<dbReference type="Gene3D" id="3.10.20.30">
    <property type="match status" value="1"/>
</dbReference>
<dbReference type="InterPro" id="IPR036683">
    <property type="entry name" value="CO_DH_flav_C_dom_sf"/>
</dbReference>
<feature type="domain" description="2Fe-2S ferredoxin-type" evidence="6">
    <location>
        <begin position="5"/>
        <end position="91"/>
    </location>
</feature>
<dbReference type="InterPro" id="IPR001041">
    <property type="entry name" value="2Fe-2S_ferredoxin-type"/>
</dbReference>
<dbReference type="OrthoDB" id="117063at2"/>
<dbReference type="RefSeq" id="WP_046108133.1">
    <property type="nucleotide sequence ID" value="NZ_JZEX01000087.1"/>
</dbReference>
<feature type="domain" description="FAD-binding PCMH-type" evidence="7">
    <location>
        <begin position="195"/>
        <end position="368"/>
    </location>
</feature>
<dbReference type="InterPro" id="IPR016166">
    <property type="entry name" value="FAD-bd_PCMH"/>
</dbReference>
<dbReference type="InterPro" id="IPR014307">
    <property type="entry name" value="Xanthine_DH_ssu"/>
</dbReference>
<dbReference type="PATRIC" id="fig|443610.3.peg.4226"/>
<dbReference type="PANTHER" id="PTHR45444:SF3">
    <property type="entry name" value="XANTHINE DEHYDROGENASE"/>
    <property type="match status" value="1"/>
</dbReference>
<dbReference type="InterPro" id="IPR036010">
    <property type="entry name" value="2Fe-2S_ferredoxin-like_sf"/>
</dbReference>
<dbReference type="SUPFAM" id="SSF47741">
    <property type="entry name" value="CO dehydrogenase ISP C-domain like"/>
    <property type="match status" value="1"/>
</dbReference>
<dbReference type="Gene3D" id="3.30.390.50">
    <property type="entry name" value="CO dehydrogenase flavoprotein, C-terminal domain"/>
    <property type="match status" value="1"/>
</dbReference>
<keyword evidence="5" id="KW-0408">Iron</keyword>
<dbReference type="InterPro" id="IPR036884">
    <property type="entry name" value="2Fe-2S-bd_dom_sf"/>
</dbReference>
<accession>A0A0F5FTP8</accession>
<dbReference type="AlphaFoldDB" id="A0A0F5FTP8"/>
<dbReference type="InterPro" id="IPR012675">
    <property type="entry name" value="Beta-grasp_dom_sf"/>
</dbReference>
<evidence type="ECO:0000256" key="4">
    <source>
        <dbReference type="ARBA" id="ARBA00023002"/>
    </source>
</evidence>
<evidence type="ECO:0000313" key="8">
    <source>
        <dbReference type="EMBL" id="KKB12244.1"/>
    </source>
</evidence>
<dbReference type="InterPro" id="IPR006058">
    <property type="entry name" value="2Fe2S_fd_BS"/>
</dbReference>
<dbReference type="Gene3D" id="3.30.465.10">
    <property type="match status" value="1"/>
</dbReference>
<evidence type="ECO:0000256" key="3">
    <source>
        <dbReference type="ARBA" id="ARBA00022827"/>
    </source>
</evidence>
<evidence type="ECO:0000256" key="5">
    <source>
        <dbReference type="ARBA" id="ARBA00023004"/>
    </source>
</evidence>
<dbReference type="SUPFAM" id="SSF54292">
    <property type="entry name" value="2Fe-2S ferredoxin-like"/>
    <property type="match status" value="1"/>
</dbReference>
<dbReference type="InterPro" id="IPR002888">
    <property type="entry name" value="2Fe-2S-bd"/>
</dbReference>
<dbReference type="InterPro" id="IPR036318">
    <property type="entry name" value="FAD-bd_PCMH-like_sf"/>
</dbReference>
<dbReference type="EMBL" id="JZEX01000087">
    <property type="protein sequence ID" value="KKB12244.1"/>
    <property type="molecule type" value="Genomic_DNA"/>
</dbReference>
<keyword evidence="3" id="KW-0274">FAD</keyword>
<keyword evidence="2" id="KW-0479">Metal-binding</keyword>
<dbReference type="SUPFAM" id="SSF56176">
    <property type="entry name" value="FAD-binding/transporter-associated domain-like"/>
    <property type="match status" value="1"/>
</dbReference>
<name>A0A0F5FTP8_9HYPH</name>
<dbReference type="Pfam" id="PF01799">
    <property type="entry name" value="Fer2_2"/>
    <property type="match status" value="1"/>
</dbReference>
<evidence type="ECO:0000259" key="7">
    <source>
        <dbReference type="PROSITE" id="PS51387"/>
    </source>
</evidence>
<dbReference type="Pfam" id="PF03450">
    <property type="entry name" value="CO_deh_flav_C"/>
    <property type="match status" value="1"/>
</dbReference>
<dbReference type="InterPro" id="IPR002346">
    <property type="entry name" value="Mopterin_DH_FAD-bd"/>
</dbReference>
<dbReference type="PANTHER" id="PTHR45444">
    <property type="entry name" value="XANTHINE DEHYDROGENASE"/>
    <property type="match status" value="1"/>
</dbReference>
<dbReference type="PROSITE" id="PS51387">
    <property type="entry name" value="FAD_PCMH"/>
    <property type="match status" value="1"/>
</dbReference>
<dbReference type="PROSITE" id="PS00197">
    <property type="entry name" value="2FE2S_FER_1"/>
    <property type="match status" value="1"/>
</dbReference>
<dbReference type="Proteomes" id="UP000033632">
    <property type="component" value="Unassembled WGS sequence"/>
</dbReference>
<dbReference type="PROSITE" id="PS51085">
    <property type="entry name" value="2FE2S_FER_2"/>
    <property type="match status" value="1"/>
</dbReference>
<reference evidence="8 9" key="1">
    <citation type="submission" date="2015-03" db="EMBL/GenBank/DDBJ databases">
        <authorList>
            <person name="Hassan Y.I."/>
            <person name="Lepp D."/>
            <person name="Li X.-Z."/>
            <person name="Zhou T."/>
        </authorList>
    </citation>
    <scope>NUCLEOTIDE SEQUENCE [LARGE SCALE GENOMIC DNA]</scope>
    <source>
        <strain evidence="8 9">BD-c194</strain>
    </source>
</reference>
<dbReference type="Pfam" id="PF00111">
    <property type="entry name" value="Fer2"/>
    <property type="match status" value="1"/>
</dbReference>
<evidence type="ECO:0000313" key="9">
    <source>
        <dbReference type="Proteomes" id="UP000033632"/>
    </source>
</evidence>
<dbReference type="InterPro" id="IPR016169">
    <property type="entry name" value="FAD-bd_PCMH_sub2"/>
</dbReference>
<sequence length="487" mass="52705">MALRDHTRFFLNDAYVELADVPARRTVLEWIRQDLALCGTKEGCAEGDCGACTVLVGRIDPAGDLVYRSVNACITFVASLDGAHLVTVEGISSDAELHPVQQSMVDNHASQCGFCTPGIVMSLYADWLDNPMPSVADVERNLQGNLCRCTGYQPILRAAQSIADYGDAADERLNTGRAAMRDKLLALRDRDRVVTGTGASLAILPRGADDLAEVLLEMPEATIVSGATDIGVWVTKFLREPSVMVFLSHVDDLDGIIVEGDSLVIGARTSYSSAEAAITRHLPQLSELWSRIGGRQVRNAGTIGGNIANGSPIGDTPPPLIALGATLTLRRGGERRQVPLEDFFIDYGRQDRLPGEFIESVTVPLPQAGEHFAAYKVSKRLDEDISSVLGAFRLRLEDGLVSDIAIAYGGMAGTPKRARQMEAVLIAKPWTRATVDSAAQALPFDFSPLSDWRASSEYRMIAAQNLLVRFWAEMQGMPARIGELAYG</sequence>
<gene>
    <name evidence="8" type="ORF">VE25_08260</name>
</gene>
<dbReference type="SMART" id="SM01092">
    <property type="entry name" value="CO_deh_flav_C"/>
    <property type="match status" value="1"/>
</dbReference>
<dbReference type="SUPFAM" id="SSF55447">
    <property type="entry name" value="CO dehydrogenase flavoprotein C-terminal domain-like"/>
    <property type="match status" value="1"/>
</dbReference>
<dbReference type="PIRSF" id="PIRSF036557">
    <property type="entry name" value="XdhA_RC"/>
    <property type="match status" value="1"/>
</dbReference>
<dbReference type="GO" id="GO:0005506">
    <property type="term" value="F:iron ion binding"/>
    <property type="evidence" value="ECO:0007669"/>
    <property type="project" value="InterPro"/>
</dbReference>
<proteinExistence type="predicted"/>
<dbReference type="Gene3D" id="1.10.150.120">
    <property type="entry name" value="[2Fe-2S]-binding domain"/>
    <property type="match status" value="1"/>
</dbReference>
<evidence type="ECO:0000259" key="6">
    <source>
        <dbReference type="PROSITE" id="PS51085"/>
    </source>
</evidence>
<evidence type="ECO:0000256" key="2">
    <source>
        <dbReference type="ARBA" id="ARBA00022723"/>
    </source>
</evidence>
<keyword evidence="4" id="KW-0560">Oxidoreductase</keyword>
<dbReference type="InterPro" id="IPR016167">
    <property type="entry name" value="FAD-bd_PCMH_sub1"/>
</dbReference>
<keyword evidence="1" id="KW-0285">Flavoprotein</keyword>
<dbReference type="InterPro" id="IPR016208">
    <property type="entry name" value="Ald_Oxase/xanthine_DH-like"/>
</dbReference>
<keyword evidence="9" id="KW-1185">Reference proteome</keyword>
<dbReference type="GO" id="GO:0051537">
    <property type="term" value="F:2 iron, 2 sulfur cluster binding"/>
    <property type="evidence" value="ECO:0007669"/>
    <property type="project" value="InterPro"/>
</dbReference>
<evidence type="ECO:0000256" key="1">
    <source>
        <dbReference type="ARBA" id="ARBA00022630"/>
    </source>
</evidence>
<dbReference type="Pfam" id="PF00941">
    <property type="entry name" value="FAD_binding_5"/>
    <property type="match status" value="1"/>
</dbReference>
<dbReference type="InterPro" id="IPR005107">
    <property type="entry name" value="CO_DH_flav_C"/>
</dbReference>
<dbReference type="GO" id="GO:0071949">
    <property type="term" value="F:FAD binding"/>
    <property type="evidence" value="ECO:0007669"/>
    <property type="project" value="InterPro"/>
</dbReference>
<dbReference type="NCBIfam" id="TIGR02963">
    <property type="entry name" value="xanthine_xdhA"/>
    <property type="match status" value="1"/>
</dbReference>
<protein>
    <submittedName>
        <fullName evidence="8">FAD-binding molybdopterin dehydrogenase</fullName>
    </submittedName>
</protein>
<dbReference type="STRING" id="443610.VE25_08260"/>